<proteinExistence type="predicted"/>
<dbReference type="GO" id="GO:0016301">
    <property type="term" value="F:kinase activity"/>
    <property type="evidence" value="ECO:0007669"/>
    <property type="project" value="UniProtKB-KW"/>
</dbReference>
<feature type="compositionally biased region" description="Polar residues" evidence="1">
    <location>
        <begin position="66"/>
        <end position="76"/>
    </location>
</feature>
<dbReference type="EMBL" id="CADCTI010000200">
    <property type="protein sequence ID" value="CAA9257055.1"/>
    <property type="molecule type" value="Genomic_DNA"/>
</dbReference>
<feature type="non-terminal residue" evidence="2">
    <location>
        <position position="1"/>
    </location>
</feature>
<feature type="compositionally biased region" description="Low complexity" evidence="1">
    <location>
        <begin position="21"/>
        <end position="36"/>
    </location>
</feature>
<keyword evidence="2" id="KW-0808">Transferase</keyword>
<sequence>WTRSGTSSSTRRPLVPPGRPPSGSSSPTTRTTSVPSCAWPSGRPAAPWPWTSEMGRRRSPPLAVTTPISPSWTSTCLGPPASRCAPRCAAIRRPPGSASCCSRPGPPRTTSRGGSPRGRTPTSPSRSASRPSPSRSARWRSNRH</sequence>
<feature type="non-terminal residue" evidence="2">
    <location>
        <position position="144"/>
    </location>
</feature>
<name>A0A6J4IMZ1_9ACTN</name>
<protein>
    <submittedName>
        <fullName evidence="2">PAS/PAC sensor hybrid histidine kinase</fullName>
    </submittedName>
</protein>
<feature type="compositionally biased region" description="Low complexity" evidence="1">
    <location>
        <begin position="108"/>
        <end position="136"/>
    </location>
</feature>
<dbReference type="AlphaFoldDB" id="A0A6J4IMZ1"/>
<organism evidence="2">
    <name type="scientific">uncultured Blastococcus sp</name>
    <dbReference type="NCBI Taxonomy" id="217144"/>
    <lineage>
        <taxon>Bacteria</taxon>
        <taxon>Bacillati</taxon>
        <taxon>Actinomycetota</taxon>
        <taxon>Actinomycetes</taxon>
        <taxon>Geodermatophilales</taxon>
        <taxon>Geodermatophilaceae</taxon>
        <taxon>Blastococcus</taxon>
        <taxon>environmental samples</taxon>
    </lineage>
</organism>
<accession>A0A6J4IMZ1</accession>
<gene>
    <name evidence="2" type="ORF">AVDCRST_MAG57-2420</name>
</gene>
<feature type="region of interest" description="Disordered" evidence="1">
    <location>
        <begin position="92"/>
        <end position="144"/>
    </location>
</feature>
<reference evidence="2" key="1">
    <citation type="submission" date="2020-02" db="EMBL/GenBank/DDBJ databases">
        <authorList>
            <person name="Meier V. D."/>
        </authorList>
    </citation>
    <scope>NUCLEOTIDE SEQUENCE</scope>
    <source>
        <strain evidence="2">AVDCRST_MAG57</strain>
    </source>
</reference>
<evidence type="ECO:0000256" key="1">
    <source>
        <dbReference type="SAM" id="MobiDB-lite"/>
    </source>
</evidence>
<evidence type="ECO:0000313" key="2">
    <source>
        <dbReference type="EMBL" id="CAA9257055.1"/>
    </source>
</evidence>
<feature type="region of interest" description="Disordered" evidence="1">
    <location>
        <begin position="1"/>
        <end position="80"/>
    </location>
</feature>
<keyword evidence="2" id="KW-0418">Kinase</keyword>
<feature type="compositionally biased region" description="Low complexity" evidence="1">
    <location>
        <begin position="1"/>
        <end position="13"/>
    </location>
</feature>